<dbReference type="AlphaFoldDB" id="A0AA51X3S1"/>
<dbReference type="Proteomes" id="UP001232019">
    <property type="component" value="Chromosome"/>
</dbReference>
<dbReference type="InterPro" id="IPR024775">
    <property type="entry name" value="DinB-like"/>
</dbReference>
<evidence type="ECO:0000313" key="2">
    <source>
        <dbReference type="EMBL" id="WNB17106.1"/>
    </source>
</evidence>
<dbReference type="RefSeq" id="WP_322346378.1">
    <property type="nucleotide sequence ID" value="NZ_CP129968.2"/>
</dbReference>
<accession>A0AA51X3S1</accession>
<gene>
    <name evidence="2" type="ORF">QYS47_32960</name>
</gene>
<dbReference type="EMBL" id="CP129968">
    <property type="protein sequence ID" value="WNB17106.1"/>
    <property type="molecule type" value="Genomic_DNA"/>
</dbReference>
<reference evidence="2" key="1">
    <citation type="submission" date="2023-08" db="EMBL/GenBank/DDBJ databases">
        <title>Comparative genomics and taxonomic characterization of three novel marine species of genus Marivirga.</title>
        <authorList>
            <person name="Muhammad N."/>
            <person name="Kim S.-G."/>
        </authorList>
    </citation>
    <scope>NUCLEOTIDE SEQUENCE</scope>
    <source>
        <strain evidence="2">BKB1-2</strain>
    </source>
</reference>
<sequence length="164" mass="18952">MKLVNAPFYQGYIDLIQGEIGKALEAQIQELTIMISNIPESKWHYKYEAGKWTVAQLIRHCIDTERIMAFRALSLSRDENAILPGYAENDYAAASEYSSLNQLKMADEYYHLRKCNLSLFQTMPNKILSIEGEADGKPISVLSLWYIIAGHWKHHQNILNKRYL</sequence>
<feature type="domain" description="DinB-like" evidence="1">
    <location>
        <begin position="23"/>
        <end position="157"/>
    </location>
</feature>
<organism evidence="2">
    <name type="scientific">Marivirga arenosa</name>
    <dbReference type="NCBI Taxonomy" id="3059076"/>
    <lineage>
        <taxon>Bacteria</taxon>
        <taxon>Pseudomonadati</taxon>
        <taxon>Bacteroidota</taxon>
        <taxon>Cytophagia</taxon>
        <taxon>Cytophagales</taxon>
        <taxon>Marivirgaceae</taxon>
        <taxon>Marivirga</taxon>
    </lineage>
</organism>
<dbReference type="Pfam" id="PF12867">
    <property type="entry name" value="DinB_2"/>
    <property type="match status" value="1"/>
</dbReference>
<dbReference type="InterPro" id="IPR034660">
    <property type="entry name" value="DinB/YfiT-like"/>
</dbReference>
<proteinExistence type="predicted"/>
<dbReference type="Gene3D" id="1.20.120.450">
    <property type="entry name" value="dinb family like domain"/>
    <property type="match status" value="1"/>
</dbReference>
<protein>
    <submittedName>
        <fullName evidence="2">DinB family protein</fullName>
    </submittedName>
</protein>
<dbReference type="SUPFAM" id="SSF109854">
    <property type="entry name" value="DinB/YfiT-like putative metalloenzymes"/>
    <property type="match status" value="1"/>
</dbReference>
<dbReference type="KEGG" id="marp:QYS47_32960"/>
<evidence type="ECO:0000259" key="1">
    <source>
        <dbReference type="Pfam" id="PF12867"/>
    </source>
</evidence>
<name>A0AA51X3S1_9BACT</name>